<organism evidence="1 2">
    <name type="scientific">Dibothriocephalus latus</name>
    <name type="common">Fish tapeworm</name>
    <name type="synonym">Diphyllobothrium latum</name>
    <dbReference type="NCBI Taxonomy" id="60516"/>
    <lineage>
        <taxon>Eukaryota</taxon>
        <taxon>Metazoa</taxon>
        <taxon>Spiralia</taxon>
        <taxon>Lophotrochozoa</taxon>
        <taxon>Platyhelminthes</taxon>
        <taxon>Cestoda</taxon>
        <taxon>Eucestoda</taxon>
        <taxon>Diphyllobothriidea</taxon>
        <taxon>Diphyllobothriidae</taxon>
        <taxon>Dibothriocephalus</taxon>
    </lineage>
</organism>
<dbReference type="EMBL" id="UYRU01003258">
    <property type="protein sequence ID" value="VDK35472.1"/>
    <property type="molecule type" value="Genomic_DNA"/>
</dbReference>
<sequence length="145" mass="16756">MVRCLPRVDWQLYYELATTSLKGHSPPQQLDDNRAQLLRAYLKLKQGPVETFITQLQSRISPELGLDILPFHFVELEDGRIFFADIVLRKKSGVDPNVSKYALCFLCWRRDSLVPRPIASLVSSYNKTCFIPVFPVSRWPHPLLL</sequence>
<dbReference type="OrthoDB" id="6250724at2759"/>
<gene>
    <name evidence="1" type="ORF">DILT_LOCUS691</name>
</gene>
<protein>
    <submittedName>
        <fullName evidence="1">Uncharacterized protein</fullName>
    </submittedName>
</protein>
<accession>A0A3P6PFL1</accession>
<dbReference type="AlphaFoldDB" id="A0A3P6PFL1"/>
<dbReference type="Proteomes" id="UP000281553">
    <property type="component" value="Unassembled WGS sequence"/>
</dbReference>
<proteinExistence type="predicted"/>
<reference evidence="1 2" key="1">
    <citation type="submission" date="2018-11" db="EMBL/GenBank/DDBJ databases">
        <authorList>
            <consortium name="Pathogen Informatics"/>
        </authorList>
    </citation>
    <scope>NUCLEOTIDE SEQUENCE [LARGE SCALE GENOMIC DNA]</scope>
</reference>
<evidence type="ECO:0000313" key="2">
    <source>
        <dbReference type="Proteomes" id="UP000281553"/>
    </source>
</evidence>
<evidence type="ECO:0000313" key="1">
    <source>
        <dbReference type="EMBL" id="VDK35472.1"/>
    </source>
</evidence>
<keyword evidence="2" id="KW-1185">Reference proteome</keyword>
<name>A0A3P6PFL1_DIBLA</name>